<name>A0AAV6FGI1_9TELE</name>
<accession>A0AAV6FGI1</accession>
<comment type="caution">
    <text evidence="1">The sequence shown here is derived from an EMBL/GenBank/DDBJ whole genome shotgun (WGS) entry which is preliminary data.</text>
</comment>
<reference evidence="1" key="1">
    <citation type="submission" date="2020-10" db="EMBL/GenBank/DDBJ databases">
        <title>Chromosome-scale genome assembly of the Allis shad, Alosa alosa.</title>
        <authorList>
            <person name="Margot Z."/>
            <person name="Christophe K."/>
            <person name="Cabau C."/>
            <person name="Louis A."/>
            <person name="Berthelot C."/>
            <person name="Parey E."/>
            <person name="Roest Crollius H."/>
            <person name="Montfort J."/>
            <person name="Robinson-Rechavi M."/>
            <person name="Bucao C."/>
            <person name="Bouchez O."/>
            <person name="Gislard M."/>
            <person name="Lluch J."/>
            <person name="Milhes M."/>
            <person name="Lampietro C."/>
            <person name="Lopez Roques C."/>
            <person name="Donnadieu C."/>
            <person name="Braasch I."/>
            <person name="Desvignes T."/>
            <person name="Postlethwait J."/>
            <person name="Bobe J."/>
            <person name="Guiguen Y."/>
        </authorList>
    </citation>
    <scope>NUCLEOTIDE SEQUENCE</scope>
    <source>
        <strain evidence="1">M-15738</strain>
        <tissue evidence="1">Blood</tissue>
    </source>
</reference>
<keyword evidence="2" id="KW-1185">Reference proteome</keyword>
<sequence>MLTVEHMLTQSLFLSLHLFGERLLQTLKVTRGVVSGGENCLLDQFPSRRAERAAQLVEPPCVHAELLGTASLTIPEGKVDTITAEECNPVQEWKV</sequence>
<dbReference type="Proteomes" id="UP000823561">
    <property type="component" value="Chromosome 24"/>
</dbReference>
<dbReference type="EMBL" id="JADWDJ010000024">
    <property type="protein sequence ID" value="KAG5260777.1"/>
    <property type="molecule type" value="Genomic_DNA"/>
</dbReference>
<proteinExistence type="predicted"/>
<protein>
    <submittedName>
        <fullName evidence="1">Uncharacterized protein</fullName>
    </submittedName>
</protein>
<gene>
    <name evidence="1" type="ORF">AALO_G00296490</name>
</gene>
<evidence type="ECO:0000313" key="2">
    <source>
        <dbReference type="Proteomes" id="UP000823561"/>
    </source>
</evidence>
<organism evidence="1 2">
    <name type="scientific">Alosa alosa</name>
    <name type="common">allis shad</name>
    <dbReference type="NCBI Taxonomy" id="278164"/>
    <lineage>
        <taxon>Eukaryota</taxon>
        <taxon>Metazoa</taxon>
        <taxon>Chordata</taxon>
        <taxon>Craniata</taxon>
        <taxon>Vertebrata</taxon>
        <taxon>Euteleostomi</taxon>
        <taxon>Actinopterygii</taxon>
        <taxon>Neopterygii</taxon>
        <taxon>Teleostei</taxon>
        <taxon>Clupei</taxon>
        <taxon>Clupeiformes</taxon>
        <taxon>Clupeoidei</taxon>
        <taxon>Clupeidae</taxon>
        <taxon>Alosa</taxon>
    </lineage>
</organism>
<dbReference type="AlphaFoldDB" id="A0AAV6FGI1"/>
<evidence type="ECO:0000313" key="1">
    <source>
        <dbReference type="EMBL" id="KAG5260777.1"/>
    </source>
</evidence>